<gene>
    <name evidence="3" type="ORF">QJS10_CPA09g01617</name>
</gene>
<evidence type="ECO:0000256" key="2">
    <source>
        <dbReference type="SAM" id="SignalP"/>
    </source>
</evidence>
<dbReference type="EMBL" id="JAUJYO010000009">
    <property type="protein sequence ID" value="KAK1308004.1"/>
    <property type="molecule type" value="Genomic_DNA"/>
</dbReference>
<evidence type="ECO:0000313" key="4">
    <source>
        <dbReference type="Proteomes" id="UP001180020"/>
    </source>
</evidence>
<dbReference type="Proteomes" id="UP001180020">
    <property type="component" value="Unassembled WGS sequence"/>
</dbReference>
<evidence type="ECO:0000256" key="1">
    <source>
        <dbReference type="SAM" id="MobiDB-lite"/>
    </source>
</evidence>
<evidence type="ECO:0000313" key="3">
    <source>
        <dbReference type="EMBL" id="KAK1308004.1"/>
    </source>
</evidence>
<keyword evidence="4" id="KW-1185">Reference proteome</keyword>
<reference evidence="3" key="1">
    <citation type="journal article" date="2023" name="Nat. Commun.">
        <title>Diploid and tetraploid genomes of Acorus and the evolution of monocots.</title>
        <authorList>
            <person name="Ma L."/>
            <person name="Liu K.W."/>
            <person name="Li Z."/>
            <person name="Hsiao Y.Y."/>
            <person name="Qi Y."/>
            <person name="Fu T."/>
            <person name="Tang G.D."/>
            <person name="Zhang D."/>
            <person name="Sun W.H."/>
            <person name="Liu D.K."/>
            <person name="Li Y."/>
            <person name="Chen G.Z."/>
            <person name="Liu X.D."/>
            <person name="Liao X.Y."/>
            <person name="Jiang Y.T."/>
            <person name="Yu X."/>
            <person name="Hao Y."/>
            <person name="Huang J."/>
            <person name="Zhao X.W."/>
            <person name="Ke S."/>
            <person name="Chen Y.Y."/>
            <person name="Wu W.L."/>
            <person name="Hsu J.L."/>
            <person name="Lin Y.F."/>
            <person name="Huang M.D."/>
            <person name="Li C.Y."/>
            <person name="Huang L."/>
            <person name="Wang Z.W."/>
            <person name="Zhao X."/>
            <person name="Zhong W.Y."/>
            <person name="Peng D.H."/>
            <person name="Ahmad S."/>
            <person name="Lan S."/>
            <person name="Zhang J.S."/>
            <person name="Tsai W.C."/>
            <person name="Van de Peer Y."/>
            <person name="Liu Z.J."/>
        </authorList>
    </citation>
    <scope>NUCLEOTIDE SEQUENCE</scope>
    <source>
        <strain evidence="3">CP</strain>
    </source>
</reference>
<sequence length="87" mass="9800">MKFGRFSIPSISFLLLLMIMVAGRGFSRTITVDDEGWKRWRFEFYAPSKPNSDTISPSDHNSGEDKTSLIYGASKRPVPQGPNPLHN</sequence>
<proteinExistence type="predicted"/>
<reference evidence="3" key="2">
    <citation type="submission" date="2023-06" db="EMBL/GenBank/DDBJ databases">
        <authorList>
            <person name="Ma L."/>
            <person name="Liu K.-W."/>
            <person name="Li Z."/>
            <person name="Hsiao Y.-Y."/>
            <person name="Qi Y."/>
            <person name="Fu T."/>
            <person name="Tang G."/>
            <person name="Zhang D."/>
            <person name="Sun W.-H."/>
            <person name="Liu D.-K."/>
            <person name="Li Y."/>
            <person name="Chen G.-Z."/>
            <person name="Liu X.-D."/>
            <person name="Liao X.-Y."/>
            <person name="Jiang Y.-T."/>
            <person name="Yu X."/>
            <person name="Hao Y."/>
            <person name="Huang J."/>
            <person name="Zhao X.-W."/>
            <person name="Ke S."/>
            <person name="Chen Y.-Y."/>
            <person name="Wu W.-L."/>
            <person name="Hsu J.-L."/>
            <person name="Lin Y.-F."/>
            <person name="Huang M.-D."/>
            <person name="Li C.-Y."/>
            <person name="Huang L."/>
            <person name="Wang Z.-W."/>
            <person name="Zhao X."/>
            <person name="Zhong W.-Y."/>
            <person name="Peng D.-H."/>
            <person name="Ahmad S."/>
            <person name="Lan S."/>
            <person name="Zhang J.-S."/>
            <person name="Tsai W.-C."/>
            <person name="Van De Peer Y."/>
            <person name="Liu Z.-J."/>
        </authorList>
    </citation>
    <scope>NUCLEOTIDE SEQUENCE</scope>
    <source>
        <strain evidence="3">CP</strain>
        <tissue evidence="3">Leaves</tissue>
    </source>
</reference>
<feature type="compositionally biased region" description="Polar residues" evidence="1">
    <location>
        <begin position="49"/>
        <end position="60"/>
    </location>
</feature>
<feature type="region of interest" description="Disordered" evidence="1">
    <location>
        <begin position="47"/>
        <end position="87"/>
    </location>
</feature>
<name>A0AAV9E5C1_ACOCL</name>
<organism evidence="3 4">
    <name type="scientific">Acorus calamus</name>
    <name type="common">Sweet flag</name>
    <dbReference type="NCBI Taxonomy" id="4465"/>
    <lineage>
        <taxon>Eukaryota</taxon>
        <taxon>Viridiplantae</taxon>
        <taxon>Streptophyta</taxon>
        <taxon>Embryophyta</taxon>
        <taxon>Tracheophyta</taxon>
        <taxon>Spermatophyta</taxon>
        <taxon>Magnoliopsida</taxon>
        <taxon>Liliopsida</taxon>
        <taxon>Acoraceae</taxon>
        <taxon>Acorus</taxon>
    </lineage>
</organism>
<feature type="chain" id="PRO_5043350592" evidence="2">
    <location>
        <begin position="28"/>
        <end position="87"/>
    </location>
</feature>
<protein>
    <submittedName>
        <fullName evidence="3">Uncharacterized protein</fullName>
    </submittedName>
</protein>
<keyword evidence="2" id="KW-0732">Signal</keyword>
<feature type="signal peptide" evidence="2">
    <location>
        <begin position="1"/>
        <end position="27"/>
    </location>
</feature>
<accession>A0AAV9E5C1</accession>
<dbReference type="AlphaFoldDB" id="A0AAV9E5C1"/>
<comment type="caution">
    <text evidence="3">The sequence shown here is derived from an EMBL/GenBank/DDBJ whole genome shotgun (WGS) entry which is preliminary data.</text>
</comment>